<evidence type="ECO:0000256" key="4">
    <source>
        <dbReference type="ARBA" id="ARBA00022454"/>
    </source>
</evidence>
<dbReference type="GO" id="GO:0005694">
    <property type="term" value="C:chromosome"/>
    <property type="evidence" value="ECO:0007669"/>
    <property type="project" value="UniProtKB-SubCell"/>
</dbReference>
<dbReference type="GO" id="GO:0140945">
    <property type="term" value="F:histone H3K4 monomethyltransferase activity"/>
    <property type="evidence" value="ECO:0007669"/>
    <property type="project" value="UniProtKB-EC"/>
</dbReference>
<dbReference type="GO" id="GO:0006355">
    <property type="term" value="P:regulation of DNA-templated transcription"/>
    <property type="evidence" value="ECO:0007669"/>
    <property type="project" value="InterPro"/>
</dbReference>
<evidence type="ECO:0000256" key="13">
    <source>
        <dbReference type="ARBA" id="ARBA00023242"/>
    </source>
</evidence>
<comment type="subcellular location">
    <subcellularLocation>
        <location evidence="2">Chromosome</location>
    </subcellularLocation>
    <subcellularLocation>
        <location evidence="1">Nucleus</location>
    </subcellularLocation>
</comment>
<comment type="caution">
    <text evidence="20">The sequence shown here is derived from an EMBL/GenBank/DDBJ whole genome shotgun (WGS) entry which is preliminary data.</text>
</comment>
<keyword evidence="8" id="KW-0677">Repeat</keyword>
<dbReference type="AlphaFoldDB" id="A0A401NNV4"/>
<evidence type="ECO:0000256" key="10">
    <source>
        <dbReference type="ARBA" id="ARBA00023015"/>
    </source>
</evidence>
<protein>
    <recommendedName>
        <fullName evidence="3">Histone-lysine N-methyltransferase SETD7</fullName>
        <ecNumber evidence="14">2.1.1.364</ecNumber>
    </recommendedName>
    <alternativeName>
        <fullName evidence="15">SET domain-containing protein 7</fullName>
    </alternativeName>
</protein>
<dbReference type="SUPFAM" id="SSF82199">
    <property type="entry name" value="SET domain"/>
    <property type="match status" value="1"/>
</dbReference>
<dbReference type="OrthoDB" id="294378at2759"/>
<feature type="domain" description="SET" evidence="19">
    <location>
        <begin position="230"/>
        <end position="352"/>
    </location>
</feature>
<evidence type="ECO:0000313" key="20">
    <source>
        <dbReference type="EMBL" id="GCB62517.1"/>
    </source>
</evidence>
<dbReference type="OMA" id="RINSEEM"/>
<dbReference type="PANTHER" id="PTHR46820">
    <property type="entry name" value="HISTONE-LYSINE N-METHYLTRANSFERASE SETD7"/>
    <property type="match status" value="1"/>
</dbReference>
<keyword evidence="11" id="KW-0010">Activator</keyword>
<comment type="catalytic activity">
    <reaction evidence="17">
        <text>L-lysyl(4)-[histone H3] + S-adenosyl-L-methionine = N(6)-methyl-L-lysyl(4)-[histone H3] + S-adenosyl-L-homocysteine + H(+)</text>
        <dbReference type="Rhea" id="RHEA:60264"/>
        <dbReference type="Rhea" id="RHEA-COMP:15543"/>
        <dbReference type="Rhea" id="RHEA-COMP:15547"/>
        <dbReference type="ChEBI" id="CHEBI:15378"/>
        <dbReference type="ChEBI" id="CHEBI:29969"/>
        <dbReference type="ChEBI" id="CHEBI:57856"/>
        <dbReference type="ChEBI" id="CHEBI:59789"/>
        <dbReference type="ChEBI" id="CHEBI:61929"/>
        <dbReference type="EC" id="2.1.1.364"/>
    </reaction>
</comment>
<organism evidence="20 21">
    <name type="scientific">Scyliorhinus torazame</name>
    <name type="common">Cloudy catshark</name>
    <name type="synonym">Catulus torazame</name>
    <dbReference type="NCBI Taxonomy" id="75743"/>
    <lineage>
        <taxon>Eukaryota</taxon>
        <taxon>Metazoa</taxon>
        <taxon>Chordata</taxon>
        <taxon>Craniata</taxon>
        <taxon>Vertebrata</taxon>
        <taxon>Chondrichthyes</taxon>
        <taxon>Elasmobranchii</taxon>
        <taxon>Galeomorphii</taxon>
        <taxon>Galeoidea</taxon>
        <taxon>Carcharhiniformes</taxon>
        <taxon>Scyliorhinidae</taxon>
        <taxon>Scyliorhinus</taxon>
    </lineage>
</organism>
<evidence type="ECO:0000256" key="9">
    <source>
        <dbReference type="ARBA" id="ARBA00022853"/>
    </source>
</evidence>
<dbReference type="STRING" id="75743.A0A401NNV4"/>
<evidence type="ECO:0000256" key="1">
    <source>
        <dbReference type="ARBA" id="ARBA00004123"/>
    </source>
</evidence>
<dbReference type="InterPro" id="IPR054533">
    <property type="entry name" value="SETD7_N"/>
</dbReference>
<evidence type="ECO:0000259" key="19">
    <source>
        <dbReference type="PROSITE" id="PS50280"/>
    </source>
</evidence>
<dbReference type="SUPFAM" id="SSF82185">
    <property type="entry name" value="Histone H3 K4-specific methyltransferase SET7/9 N-terminal domain"/>
    <property type="match status" value="1"/>
</dbReference>
<keyword evidence="4" id="KW-0158">Chromosome</keyword>
<dbReference type="Proteomes" id="UP000288216">
    <property type="component" value="Unassembled WGS sequence"/>
</dbReference>
<evidence type="ECO:0000256" key="16">
    <source>
        <dbReference type="ARBA" id="ARBA00047738"/>
    </source>
</evidence>
<keyword evidence="7" id="KW-0949">S-adenosyl-L-methionine</keyword>
<evidence type="ECO:0000256" key="15">
    <source>
        <dbReference type="ARBA" id="ARBA00030095"/>
    </source>
</evidence>
<dbReference type="Pfam" id="PF00856">
    <property type="entry name" value="SET"/>
    <property type="match status" value="1"/>
</dbReference>
<dbReference type="InterPro" id="IPR003409">
    <property type="entry name" value="MORN"/>
</dbReference>
<dbReference type="Pfam" id="PF02493">
    <property type="entry name" value="MORN"/>
    <property type="match status" value="3"/>
</dbReference>
<comment type="catalytic activity">
    <reaction evidence="16">
        <text>L-lysyl-[protein] + S-adenosyl-L-methionine = N(6)-methyl-L-lysyl-[protein] + S-adenosyl-L-homocysteine + H(+)</text>
        <dbReference type="Rhea" id="RHEA:51736"/>
        <dbReference type="Rhea" id="RHEA-COMP:9752"/>
        <dbReference type="Rhea" id="RHEA-COMP:13053"/>
        <dbReference type="ChEBI" id="CHEBI:15378"/>
        <dbReference type="ChEBI" id="CHEBI:29969"/>
        <dbReference type="ChEBI" id="CHEBI:57856"/>
        <dbReference type="ChEBI" id="CHEBI:59789"/>
        <dbReference type="ChEBI" id="CHEBI:61929"/>
    </reaction>
    <physiologicalReaction direction="left-to-right" evidence="16">
        <dbReference type="Rhea" id="RHEA:51737"/>
    </physiologicalReaction>
</comment>
<dbReference type="GO" id="GO:0070828">
    <property type="term" value="P:heterochromatin organization"/>
    <property type="evidence" value="ECO:0007669"/>
    <property type="project" value="TreeGrafter"/>
</dbReference>
<keyword evidence="21" id="KW-1185">Reference proteome</keyword>
<evidence type="ECO:0000256" key="7">
    <source>
        <dbReference type="ARBA" id="ARBA00022691"/>
    </source>
</evidence>
<dbReference type="CDD" id="cd10530">
    <property type="entry name" value="SET_SETD7"/>
    <property type="match status" value="1"/>
</dbReference>
<dbReference type="EC" id="2.1.1.364" evidence="14"/>
<dbReference type="GO" id="GO:0005634">
    <property type="term" value="C:nucleus"/>
    <property type="evidence" value="ECO:0007669"/>
    <property type="project" value="UniProtKB-SubCell"/>
</dbReference>
<accession>A0A401NNV4</accession>
<dbReference type="InterPro" id="IPR017155">
    <property type="entry name" value="Hist-Lys_N-MeTrfase_SETD7"/>
</dbReference>
<dbReference type="InterPro" id="IPR044436">
    <property type="entry name" value="SETD7_SET"/>
</dbReference>
<evidence type="ECO:0000256" key="14">
    <source>
        <dbReference type="ARBA" id="ARBA00023620"/>
    </source>
</evidence>
<dbReference type="FunFam" id="2.20.110.10:FF:000005">
    <property type="entry name" value="Histone-lysine N-methyltransferase SETD7"/>
    <property type="match status" value="1"/>
</dbReference>
<dbReference type="GO" id="GO:0032259">
    <property type="term" value="P:methylation"/>
    <property type="evidence" value="ECO:0007669"/>
    <property type="project" value="UniProtKB-KW"/>
</dbReference>
<dbReference type="InterPro" id="IPR001214">
    <property type="entry name" value="SET_dom"/>
</dbReference>
<evidence type="ECO:0000256" key="12">
    <source>
        <dbReference type="ARBA" id="ARBA00023163"/>
    </source>
</evidence>
<dbReference type="GO" id="GO:0003682">
    <property type="term" value="F:chromatin binding"/>
    <property type="evidence" value="ECO:0007669"/>
    <property type="project" value="TreeGrafter"/>
</dbReference>
<dbReference type="Gene3D" id="2.170.270.10">
    <property type="entry name" value="SET domain"/>
    <property type="match status" value="1"/>
</dbReference>
<evidence type="ECO:0000256" key="11">
    <source>
        <dbReference type="ARBA" id="ARBA00023159"/>
    </source>
</evidence>
<dbReference type="PROSITE" id="PS51577">
    <property type="entry name" value="SAM_MT43_SET7"/>
    <property type="match status" value="1"/>
</dbReference>
<dbReference type="PANTHER" id="PTHR46820:SF1">
    <property type="entry name" value="HISTONE-LYSINE N-METHYLTRANSFERASE SETD7"/>
    <property type="match status" value="1"/>
</dbReference>
<feature type="region of interest" description="Disordered" evidence="18">
    <location>
        <begin position="1"/>
        <end position="34"/>
    </location>
</feature>
<name>A0A401NNV4_SCYTO</name>
<keyword evidence="12" id="KW-0804">Transcription</keyword>
<sequence length="382" mass="42071">MDMDVGGGRGKSVAGAVSQEEQLDVGGGKGPLDEDNQPHGFCKVTYSSSDRFEGHFVHGEKNGRGKFYFFDGSTLEGNCIDDALHGQAVYTYEDGSTLHGTYFDGELNGIAEEYDSKGQLTFRGQYKDNVRWGICWMYFSVGGCLVGEVNEDGEMTGDKIAYVYPEGKVALLGKFVDGEIIEGHLATLKGVTEGKPQFELSPDGPVYTFDKATSFCISTNCLLPDPYENERVYVAESLIPDAGEGLFAKVDAEPDTVMAFYNGMRLTHEEVNSRDWSLNGNTISLDGDTVLDVPEPYSSTKHYCASLGHKANHSFAPNCCYATFIHPRFGPIKSIRTIQPVQQDEELTVAYGYDHYSAGKGGPEAPDWYKFELQVFQPVQRK</sequence>
<evidence type="ECO:0000313" key="21">
    <source>
        <dbReference type="Proteomes" id="UP000288216"/>
    </source>
</evidence>
<dbReference type="Gene3D" id="2.20.110.10">
    <property type="entry name" value="Histone H3 K4-specific methyltransferase SET7/9 N-terminal domain"/>
    <property type="match status" value="2"/>
</dbReference>
<keyword evidence="13" id="KW-0539">Nucleus</keyword>
<dbReference type="InterPro" id="IPR046341">
    <property type="entry name" value="SET_dom_sf"/>
</dbReference>
<keyword evidence="9" id="KW-0156">Chromatin regulator</keyword>
<evidence type="ECO:0000256" key="6">
    <source>
        <dbReference type="ARBA" id="ARBA00022679"/>
    </source>
</evidence>
<evidence type="ECO:0000256" key="17">
    <source>
        <dbReference type="ARBA" id="ARBA00048660"/>
    </source>
</evidence>
<keyword evidence="6" id="KW-0808">Transferase</keyword>
<dbReference type="FunFam" id="2.170.270.10:FF:000024">
    <property type="entry name" value="Histone-lysine N-methyltransferase SETD7"/>
    <property type="match status" value="1"/>
</dbReference>
<evidence type="ECO:0000256" key="3">
    <source>
        <dbReference type="ARBA" id="ARBA00020512"/>
    </source>
</evidence>
<dbReference type="EMBL" id="BFAA01005230">
    <property type="protein sequence ID" value="GCB62517.1"/>
    <property type="molecule type" value="Genomic_DNA"/>
</dbReference>
<gene>
    <name evidence="20" type="ORF">scyTo_0011479</name>
</gene>
<proteinExistence type="predicted"/>
<evidence type="ECO:0000256" key="5">
    <source>
        <dbReference type="ARBA" id="ARBA00022603"/>
    </source>
</evidence>
<keyword evidence="10" id="KW-0805">Transcription regulation</keyword>
<evidence type="ECO:0000256" key="8">
    <source>
        <dbReference type="ARBA" id="ARBA00022737"/>
    </source>
</evidence>
<feature type="compositionally biased region" description="Gly residues" evidence="18">
    <location>
        <begin position="1"/>
        <end position="10"/>
    </location>
</feature>
<keyword evidence="5" id="KW-0489">Methyltransferase</keyword>
<dbReference type="PROSITE" id="PS50280">
    <property type="entry name" value="SET"/>
    <property type="match status" value="1"/>
</dbReference>
<evidence type="ECO:0000256" key="2">
    <source>
        <dbReference type="ARBA" id="ARBA00004286"/>
    </source>
</evidence>
<evidence type="ECO:0000256" key="18">
    <source>
        <dbReference type="SAM" id="MobiDB-lite"/>
    </source>
</evidence>
<dbReference type="Pfam" id="PF22648">
    <property type="entry name" value="SET7_N"/>
    <property type="match status" value="1"/>
</dbReference>
<reference evidence="20 21" key="1">
    <citation type="journal article" date="2018" name="Nat. Ecol. Evol.">
        <title>Shark genomes provide insights into elasmobranch evolution and the origin of vertebrates.</title>
        <authorList>
            <person name="Hara Y"/>
            <person name="Yamaguchi K"/>
            <person name="Onimaru K"/>
            <person name="Kadota M"/>
            <person name="Koyanagi M"/>
            <person name="Keeley SD"/>
            <person name="Tatsumi K"/>
            <person name="Tanaka K"/>
            <person name="Motone F"/>
            <person name="Kageyama Y"/>
            <person name="Nozu R"/>
            <person name="Adachi N"/>
            <person name="Nishimura O"/>
            <person name="Nakagawa R"/>
            <person name="Tanegashima C"/>
            <person name="Kiyatake I"/>
            <person name="Matsumoto R"/>
            <person name="Murakumo K"/>
            <person name="Nishida K"/>
            <person name="Terakita A"/>
            <person name="Kuratani S"/>
            <person name="Sato K"/>
            <person name="Hyodo S Kuraku.S."/>
        </authorList>
    </citation>
    <scope>NUCLEOTIDE SEQUENCE [LARGE SCALE GENOMIC DNA]</scope>
</reference>